<feature type="domain" description="GGDEF" evidence="4">
    <location>
        <begin position="275"/>
        <end position="414"/>
    </location>
</feature>
<dbReference type="InterPro" id="IPR029787">
    <property type="entry name" value="Nucleotide_cyclase"/>
</dbReference>
<dbReference type="Pfam" id="PF00005">
    <property type="entry name" value="ABC_tran"/>
    <property type="match status" value="1"/>
</dbReference>
<dbReference type="InterPro" id="IPR043128">
    <property type="entry name" value="Rev_trsase/Diguanyl_cyclase"/>
</dbReference>
<dbReference type="GO" id="GO:0016887">
    <property type="term" value="F:ATP hydrolysis activity"/>
    <property type="evidence" value="ECO:0007669"/>
    <property type="project" value="InterPro"/>
</dbReference>
<dbReference type="PANTHER" id="PTHR43023">
    <property type="entry name" value="PROTEIN TRIGALACTOSYLDIACYLGLYCEROL 3, CHLOROPLASTIC"/>
    <property type="match status" value="1"/>
</dbReference>
<dbReference type="InterPro" id="IPR003593">
    <property type="entry name" value="AAA+_ATPase"/>
</dbReference>
<keyword evidence="3 6" id="KW-0067">ATP-binding</keyword>
<dbReference type="PROSITE" id="PS50893">
    <property type="entry name" value="ABC_TRANSPORTER_2"/>
    <property type="match status" value="1"/>
</dbReference>
<dbReference type="SMART" id="SM00382">
    <property type="entry name" value="AAA"/>
    <property type="match status" value="1"/>
</dbReference>
<accession>A0A1H7UUW5</accession>
<organism evidence="6 7">
    <name type="scientific">Syntrophus gentianae</name>
    <dbReference type="NCBI Taxonomy" id="43775"/>
    <lineage>
        <taxon>Bacteria</taxon>
        <taxon>Pseudomonadati</taxon>
        <taxon>Thermodesulfobacteriota</taxon>
        <taxon>Syntrophia</taxon>
        <taxon>Syntrophales</taxon>
        <taxon>Syntrophaceae</taxon>
        <taxon>Syntrophus</taxon>
    </lineage>
</organism>
<dbReference type="PROSITE" id="PS50887">
    <property type="entry name" value="GGDEF"/>
    <property type="match status" value="1"/>
</dbReference>
<dbReference type="InterPro" id="IPR000160">
    <property type="entry name" value="GGDEF_dom"/>
</dbReference>
<dbReference type="SUPFAM" id="SSF55073">
    <property type="entry name" value="Nucleotide cyclase"/>
    <property type="match status" value="1"/>
</dbReference>
<dbReference type="PROSITE" id="PS00211">
    <property type="entry name" value="ABC_TRANSPORTER_1"/>
    <property type="match status" value="1"/>
</dbReference>
<dbReference type="SMART" id="SM00267">
    <property type="entry name" value="GGDEF"/>
    <property type="match status" value="1"/>
</dbReference>
<evidence type="ECO:0000256" key="3">
    <source>
        <dbReference type="ARBA" id="ARBA00022840"/>
    </source>
</evidence>
<evidence type="ECO:0000256" key="2">
    <source>
        <dbReference type="ARBA" id="ARBA00022741"/>
    </source>
</evidence>
<sequence>MDNPLIEFRDVTKRFGSLTVLEKVNLKIYEGEVTTIIGLSGGGKSVLLKHIIGLLQPDEGTILFRGQSLDRMSKRERYDALGRMSYMFQDNALFDSMTVYDNVALPLRETTKLKKAEIDRRVMARIEQTELSEAMFKYPSELSGGMQKRAALARALVIDPQIVLFDEPTSGQDPVRKNAILSMIAQYQRKFGFTAILVSHEIPDVYFISNRILALYNRTIVFQGTVEELEDFNHPFKDEVLRSLEGLQQELTGLRSKRQFKIQYHASLKGSALGESFTIVIFTLEGLDAVATNLGYDAAQKAIYSAGRVIDKHFGPIGGFSTRINSQEFVTMLPYSDRAEADAIMMDFIQDFQKEGIRDLQAEAGGKLGLGECVEMIVLAGQAQGNLLEQVESVIESARSQQKEIGRIQCAAQE</sequence>
<evidence type="ECO:0000259" key="4">
    <source>
        <dbReference type="PROSITE" id="PS50887"/>
    </source>
</evidence>
<keyword evidence="7" id="KW-1185">Reference proteome</keyword>
<dbReference type="SUPFAM" id="SSF52540">
    <property type="entry name" value="P-loop containing nucleoside triphosphate hydrolases"/>
    <property type="match status" value="1"/>
</dbReference>
<dbReference type="Proteomes" id="UP000198744">
    <property type="component" value="Unassembled WGS sequence"/>
</dbReference>
<dbReference type="AlphaFoldDB" id="A0A1H7UUW5"/>
<evidence type="ECO:0000313" key="6">
    <source>
        <dbReference type="EMBL" id="SEM00624.1"/>
    </source>
</evidence>
<evidence type="ECO:0000313" key="7">
    <source>
        <dbReference type="Proteomes" id="UP000198744"/>
    </source>
</evidence>
<dbReference type="InterPro" id="IPR027417">
    <property type="entry name" value="P-loop_NTPase"/>
</dbReference>
<keyword evidence="1" id="KW-0813">Transport</keyword>
<dbReference type="OrthoDB" id="9802264at2"/>
<evidence type="ECO:0000259" key="5">
    <source>
        <dbReference type="PROSITE" id="PS50893"/>
    </source>
</evidence>
<dbReference type="Gene3D" id="3.40.50.300">
    <property type="entry name" value="P-loop containing nucleotide triphosphate hydrolases"/>
    <property type="match status" value="1"/>
</dbReference>
<dbReference type="STRING" id="43775.SAMN04489760_102114"/>
<name>A0A1H7UUW5_9BACT</name>
<dbReference type="InterPro" id="IPR017871">
    <property type="entry name" value="ABC_transporter-like_CS"/>
</dbReference>
<dbReference type="PANTHER" id="PTHR43023:SF6">
    <property type="entry name" value="INTERMEMBRANE PHOSPHOLIPID TRANSPORT SYSTEM ATP-BINDING PROTEIN MLAF"/>
    <property type="match status" value="1"/>
</dbReference>
<keyword evidence="2" id="KW-0547">Nucleotide-binding</keyword>
<dbReference type="GO" id="GO:0005524">
    <property type="term" value="F:ATP binding"/>
    <property type="evidence" value="ECO:0007669"/>
    <property type="project" value="UniProtKB-KW"/>
</dbReference>
<protein>
    <submittedName>
        <fullName evidence="6">Phospholipid/cholesterol/gamma-HCH transport system ATP-binding protein</fullName>
    </submittedName>
</protein>
<proteinExistence type="predicted"/>
<dbReference type="InterPro" id="IPR003439">
    <property type="entry name" value="ABC_transporter-like_ATP-bd"/>
</dbReference>
<dbReference type="RefSeq" id="WP_093882042.1">
    <property type="nucleotide sequence ID" value="NZ_FOBS01000002.1"/>
</dbReference>
<dbReference type="Gene3D" id="3.30.70.270">
    <property type="match status" value="1"/>
</dbReference>
<reference evidence="6 7" key="1">
    <citation type="submission" date="2016-10" db="EMBL/GenBank/DDBJ databases">
        <authorList>
            <person name="de Groot N.N."/>
        </authorList>
    </citation>
    <scope>NUCLEOTIDE SEQUENCE [LARGE SCALE GENOMIC DNA]</scope>
    <source>
        <strain evidence="6 7">DSM 8423</strain>
    </source>
</reference>
<evidence type="ECO:0000256" key="1">
    <source>
        <dbReference type="ARBA" id="ARBA00022448"/>
    </source>
</evidence>
<feature type="domain" description="ABC transporter" evidence="5">
    <location>
        <begin position="6"/>
        <end position="242"/>
    </location>
</feature>
<gene>
    <name evidence="6" type="ORF">SAMN04489760_102114</name>
</gene>
<dbReference type="EMBL" id="FOBS01000002">
    <property type="protein sequence ID" value="SEM00624.1"/>
    <property type="molecule type" value="Genomic_DNA"/>
</dbReference>